<evidence type="ECO:0000313" key="5">
    <source>
        <dbReference type="Proteomes" id="UP000509303"/>
    </source>
</evidence>
<dbReference type="Pfam" id="PF17479">
    <property type="entry name" value="DUF3048_C"/>
    <property type="match status" value="1"/>
</dbReference>
<feature type="domain" description="DUF3048" evidence="2">
    <location>
        <begin position="38"/>
        <end position="170"/>
    </location>
</feature>
<dbReference type="InterPro" id="IPR023158">
    <property type="entry name" value="YerB-like_sf"/>
</dbReference>
<feature type="chain" id="PRO_5028985239" evidence="1">
    <location>
        <begin position="21"/>
        <end position="326"/>
    </location>
</feature>
<dbReference type="InterPro" id="IPR021416">
    <property type="entry name" value="DUF3048_N"/>
</dbReference>
<dbReference type="InterPro" id="IPR035328">
    <property type="entry name" value="DUF3048_C"/>
</dbReference>
<reference evidence="4 5" key="1">
    <citation type="submission" date="2020-06" db="EMBL/GenBank/DDBJ databases">
        <title>Genome mining for natural products.</title>
        <authorList>
            <person name="Zhang B."/>
            <person name="Shi J."/>
            <person name="Ge H."/>
        </authorList>
    </citation>
    <scope>NUCLEOTIDE SEQUENCE [LARGE SCALE GENOMIC DNA]</scope>
    <source>
        <strain evidence="4 5">NA00687</strain>
    </source>
</reference>
<accession>A0A7H8NIQ1</accession>
<dbReference type="EMBL" id="CP054929">
    <property type="protein sequence ID" value="QKW54216.1"/>
    <property type="molecule type" value="Genomic_DNA"/>
</dbReference>
<feature type="domain" description="DUF3048" evidence="3">
    <location>
        <begin position="196"/>
        <end position="309"/>
    </location>
</feature>
<evidence type="ECO:0000313" key="4">
    <source>
        <dbReference type="EMBL" id="QKW54216.1"/>
    </source>
</evidence>
<dbReference type="RefSeq" id="WP_176165858.1">
    <property type="nucleotide sequence ID" value="NZ_CP054929.1"/>
</dbReference>
<organism evidence="4 5">
    <name type="scientific">Streptomyces buecherae</name>
    <dbReference type="NCBI Taxonomy" id="2763006"/>
    <lineage>
        <taxon>Bacteria</taxon>
        <taxon>Bacillati</taxon>
        <taxon>Actinomycetota</taxon>
        <taxon>Actinomycetes</taxon>
        <taxon>Kitasatosporales</taxon>
        <taxon>Streptomycetaceae</taxon>
        <taxon>Streptomyces</taxon>
    </lineage>
</organism>
<sequence length="326" mass="34551">MRKRRAAAWWAALTTVFTLAAVGCEDSSGPEDGTSPFTGLTAREAPVLAVKIDNVGPARPQSGLGSADIVYVERVEAGLSRLMAVYSSHLPPTVGPVRSARETDLELLRQFGEPAFAYSGAQSKLLPLVKDAPLHPVPPERVGDGYTRSESRAAPHNLYLRPERALSAAPDADDAADIGFRFGAAPAGGRSTPSYTVRYPAAAISFAWAGERERYRVSMDGTSVPVADAKGRGPATVVVQGVTIRDSRFHDRSGSASPFTDTTGSGPALVLRDGKAHQARWERPAATRGTEFTTPDGERLAFARGPVWVAYVPREAVPTGAAGNSR</sequence>
<keyword evidence="5" id="KW-1185">Reference proteome</keyword>
<dbReference type="Proteomes" id="UP000509303">
    <property type="component" value="Chromosome"/>
</dbReference>
<gene>
    <name evidence="4" type="ORF">HUT08_03810</name>
</gene>
<dbReference type="SUPFAM" id="SSF159774">
    <property type="entry name" value="YerB-like"/>
    <property type="match status" value="1"/>
</dbReference>
<keyword evidence="1" id="KW-0732">Signal</keyword>
<name>A0A7H8NIQ1_9ACTN</name>
<feature type="signal peptide" evidence="1">
    <location>
        <begin position="1"/>
        <end position="20"/>
    </location>
</feature>
<evidence type="ECO:0000259" key="3">
    <source>
        <dbReference type="Pfam" id="PF17479"/>
    </source>
</evidence>
<dbReference type="Gene3D" id="3.50.90.10">
    <property type="entry name" value="YerB-like"/>
    <property type="match status" value="1"/>
</dbReference>
<proteinExistence type="predicted"/>
<dbReference type="AlphaFoldDB" id="A0A7H8NIQ1"/>
<evidence type="ECO:0000256" key="1">
    <source>
        <dbReference type="SAM" id="SignalP"/>
    </source>
</evidence>
<dbReference type="PROSITE" id="PS51257">
    <property type="entry name" value="PROKAR_LIPOPROTEIN"/>
    <property type="match status" value="1"/>
</dbReference>
<dbReference type="Pfam" id="PF11258">
    <property type="entry name" value="DUF3048"/>
    <property type="match status" value="1"/>
</dbReference>
<protein>
    <submittedName>
        <fullName evidence="4">DUF3048 domain-containing protein</fullName>
    </submittedName>
</protein>
<evidence type="ECO:0000259" key="2">
    <source>
        <dbReference type="Pfam" id="PF11258"/>
    </source>
</evidence>